<feature type="region of interest" description="Disordered" evidence="1">
    <location>
        <begin position="10"/>
        <end position="30"/>
    </location>
</feature>
<organism evidence="2 3">
    <name type="scientific">Pyronema omphalodes (strain CBS 100304)</name>
    <name type="common">Pyronema confluens</name>
    <dbReference type="NCBI Taxonomy" id="1076935"/>
    <lineage>
        <taxon>Eukaryota</taxon>
        <taxon>Fungi</taxon>
        <taxon>Dikarya</taxon>
        <taxon>Ascomycota</taxon>
        <taxon>Pezizomycotina</taxon>
        <taxon>Pezizomycetes</taxon>
        <taxon>Pezizales</taxon>
        <taxon>Pyronemataceae</taxon>
        <taxon>Pyronema</taxon>
    </lineage>
</organism>
<reference evidence="2 3" key="1">
    <citation type="journal article" date="2013" name="PLoS Genet.">
        <title>The genome and development-dependent transcriptomes of Pyronema confluens: a window into fungal evolution.</title>
        <authorList>
            <person name="Traeger S."/>
            <person name="Altegoer F."/>
            <person name="Freitag M."/>
            <person name="Gabaldon T."/>
            <person name="Kempken F."/>
            <person name="Kumar A."/>
            <person name="Marcet-Houben M."/>
            <person name="Poggeler S."/>
            <person name="Stajich J.E."/>
            <person name="Nowrousian M."/>
        </authorList>
    </citation>
    <scope>NUCLEOTIDE SEQUENCE [LARGE SCALE GENOMIC DNA]</scope>
    <source>
        <strain evidence="3">CBS 100304</strain>
        <tissue evidence="2">Vegetative mycelium</tissue>
    </source>
</reference>
<protein>
    <submittedName>
        <fullName evidence="2">Uncharacterized protein</fullName>
    </submittedName>
</protein>
<accession>U4LI23</accession>
<dbReference type="EMBL" id="HF935656">
    <property type="protein sequence ID" value="CCX11969.1"/>
    <property type="molecule type" value="Genomic_DNA"/>
</dbReference>
<name>U4LI23_PYROM</name>
<dbReference type="AlphaFoldDB" id="U4LI23"/>
<keyword evidence="3" id="KW-1185">Reference proteome</keyword>
<evidence type="ECO:0000313" key="3">
    <source>
        <dbReference type="Proteomes" id="UP000018144"/>
    </source>
</evidence>
<proteinExistence type="predicted"/>
<gene>
    <name evidence="2" type="ORF">PCON_11563</name>
</gene>
<evidence type="ECO:0000256" key="1">
    <source>
        <dbReference type="SAM" id="MobiDB-lite"/>
    </source>
</evidence>
<dbReference type="Proteomes" id="UP000018144">
    <property type="component" value="Unassembled WGS sequence"/>
</dbReference>
<sequence length="30" mass="3232">MNFRKFCDLSSEGAFGGGNNPNRKAAGEQQ</sequence>
<evidence type="ECO:0000313" key="2">
    <source>
        <dbReference type="EMBL" id="CCX11969.1"/>
    </source>
</evidence>